<keyword evidence="1" id="KW-0472">Membrane</keyword>
<dbReference type="RefSeq" id="WP_342078650.1">
    <property type="nucleotide sequence ID" value="NZ_CP151767.2"/>
</dbReference>
<feature type="transmembrane region" description="Helical" evidence="1">
    <location>
        <begin position="20"/>
        <end position="39"/>
    </location>
</feature>
<reference evidence="2" key="1">
    <citation type="submission" date="2024-08" db="EMBL/GenBank/DDBJ databases">
        <title>Phylogenomic analyses of a clade within the roseobacter group suggest taxonomic reassignments of species of the genera Aestuariivita, Citreicella, Loktanella, Nautella, Pelagibaca, Ruegeria, Thalassobius, Thiobacimonas and Tropicibacter, and the proposal o.</title>
        <authorList>
            <person name="Jeon C.O."/>
        </authorList>
    </citation>
    <scope>NUCLEOTIDE SEQUENCE</scope>
    <source>
        <strain evidence="2">SS1-5</strain>
    </source>
</reference>
<evidence type="ECO:0000313" key="3">
    <source>
        <dbReference type="Proteomes" id="UP001470809"/>
    </source>
</evidence>
<protein>
    <submittedName>
        <fullName evidence="2">DUF2254 domain-containing protein</fullName>
    </submittedName>
</protein>
<dbReference type="EMBL" id="CP151767">
    <property type="protein sequence ID" value="WZU69358.1"/>
    <property type="molecule type" value="Genomic_DNA"/>
</dbReference>
<accession>A0AAN0ME03</accession>
<dbReference type="InterPro" id="IPR018723">
    <property type="entry name" value="DUF2254_membrane"/>
</dbReference>
<proteinExistence type="predicted"/>
<name>A0AAN0ME03_9RHOB</name>
<organism evidence="2 3">
    <name type="scientific">Yoonia rhodophyticola</name>
    <dbReference type="NCBI Taxonomy" id="3137370"/>
    <lineage>
        <taxon>Bacteria</taxon>
        <taxon>Pseudomonadati</taxon>
        <taxon>Pseudomonadota</taxon>
        <taxon>Alphaproteobacteria</taxon>
        <taxon>Rhodobacterales</taxon>
        <taxon>Paracoccaceae</taxon>
        <taxon>Yoonia</taxon>
    </lineage>
</organism>
<feature type="transmembrane region" description="Helical" evidence="1">
    <location>
        <begin position="111"/>
        <end position="130"/>
    </location>
</feature>
<feature type="transmembrane region" description="Helical" evidence="1">
    <location>
        <begin position="142"/>
        <end position="165"/>
    </location>
</feature>
<feature type="transmembrane region" description="Helical" evidence="1">
    <location>
        <begin position="68"/>
        <end position="90"/>
    </location>
</feature>
<sequence>MGKRAYLLKILQDVRASYWFLPTILVFVGLALAGMMGWIDRAAAQLPWQLPETFIDTQADGARSTLAVIAQSIIGVTGVMFSMTLVAVSFASGNFGPRLIGNFMRDRGNQWSLGILIATFVYALVVLRTVQDGIDGGVAEYVPQYSLIVALLLALLCVFTLIYFIHHVPETINVSRISANIGASLEQQIRDLIDDRDSAACDGNGGTQPDRAPDAIIRPMGSGYIQTVNFTQLSKLADQRDWVIALEASIGDFLTTDTAVFHIWAKDEPGSDDLDAVRGCFAVGISRTENQNPTFLAEQLVEMVARALSPGVNDPYTAMDCLNRMAAALTVASQYKDGLQEPGQARVLFKHLTFERLFAATFPLCRQYIQPDALVLDHAHKLLKNLVDTAKPAERACVKEEIARLTGKR</sequence>
<keyword evidence="3" id="KW-1185">Reference proteome</keyword>
<gene>
    <name evidence="2" type="ORF">AABB31_11215</name>
</gene>
<keyword evidence="1" id="KW-1133">Transmembrane helix</keyword>
<evidence type="ECO:0000313" key="2">
    <source>
        <dbReference type="EMBL" id="WZU69358.1"/>
    </source>
</evidence>
<dbReference type="Proteomes" id="UP001470809">
    <property type="component" value="Chromosome"/>
</dbReference>
<dbReference type="Pfam" id="PF10011">
    <property type="entry name" value="DUF2254"/>
    <property type="match status" value="1"/>
</dbReference>
<keyword evidence="1" id="KW-0812">Transmembrane</keyword>
<dbReference type="AlphaFoldDB" id="A0AAN0ME03"/>
<evidence type="ECO:0000256" key="1">
    <source>
        <dbReference type="SAM" id="Phobius"/>
    </source>
</evidence>
<dbReference type="KEGG" id="yrh:AABB31_11215"/>